<protein>
    <recommendedName>
        <fullName evidence="5">Heat-inducible transcription repressor HrcA</fullName>
    </recommendedName>
</protein>
<evidence type="ECO:0000256" key="2">
    <source>
        <dbReference type="ARBA" id="ARBA00023015"/>
    </source>
</evidence>
<dbReference type="InterPro" id="IPR002571">
    <property type="entry name" value="HrcA"/>
</dbReference>
<dbReference type="SUPFAM" id="SSF55781">
    <property type="entry name" value="GAF domain-like"/>
    <property type="match status" value="1"/>
</dbReference>
<dbReference type="AlphaFoldDB" id="A0A1H9L4S5"/>
<dbReference type="STRING" id="137733.SAMN05421767_11720"/>
<dbReference type="RefSeq" id="WP_089746629.1">
    <property type="nucleotide sequence ID" value="NZ_FOGF01000017.1"/>
</dbReference>
<dbReference type="InterPro" id="IPR021153">
    <property type="entry name" value="HrcA_C"/>
</dbReference>
<keyword evidence="1 5" id="KW-0678">Repressor</keyword>
<evidence type="ECO:0000259" key="6">
    <source>
        <dbReference type="Pfam" id="PF01628"/>
    </source>
</evidence>
<dbReference type="PANTHER" id="PTHR34824:SF1">
    <property type="entry name" value="HEAT-INDUCIBLE TRANSCRIPTION REPRESSOR HRCA"/>
    <property type="match status" value="1"/>
</dbReference>
<evidence type="ECO:0000256" key="5">
    <source>
        <dbReference type="HAMAP-Rule" id="MF_00081"/>
    </source>
</evidence>
<dbReference type="GO" id="GO:0045892">
    <property type="term" value="P:negative regulation of DNA-templated transcription"/>
    <property type="evidence" value="ECO:0007669"/>
    <property type="project" value="UniProtKB-UniRule"/>
</dbReference>
<dbReference type="NCBIfam" id="TIGR00331">
    <property type="entry name" value="hrcA"/>
    <property type="match status" value="1"/>
</dbReference>
<accession>A0A1H9L4S5</accession>
<dbReference type="Gene3D" id="3.30.390.60">
    <property type="entry name" value="Heat-inducible transcription repressor hrca homolog, domain 3"/>
    <property type="match status" value="1"/>
</dbReference>
<comment type="similarity">
    <text evidence="5">Belongs to the HrcA family.</text>
</comment>
<dbReference type="Gene3D" id="1.10.10.10">
    <property type="entry name" value="Winged helix-like DNA-binding domain superfamily/Winged helix DNA-binding domain"/>
    <property type="match status" value="1"/>
</dbReference>
<evidence type="ECO:0000256" key="3">
    <source>
        <dbReference type="ARBA" id="ARBA00023016"/>
    </source>
</evidence>
<keyword evidence="2 5" id="KW-0805">Transcription regulation</keyword>
<dbReference type="SUPFAM" id="SSF46785">
    <property type="entry name" value="Winged helix' DNA-binding domain"/>
    <property type="match status" value="1"/>
</dbReference>
<dbReference type="PIRSF" id="PIRSF005485">
    <property type="entry name" value="HrcA"/>
    <property type="match status" value="1"/>
</dbReference>
<proteinExistence type="inferred from homology"/>
<dbReference type="Proteomes" id="UP000198556">
    <property type="component" value="Unassembled WGS sequence"/>
</dbReference>
<evidence type="ECO:0000313" key="7">
    <source>
        <dbReference type="EMBL" id="SER06370.1"/>
    </source>
</evidence>
<keyword evidence="8" id="KW-1185">Reference proteome</keyword>
<dbReference type="Pfam" id="PF01628">
    <property type="entry name" value="HrcA"/>
    <property type="match status" value="1"/>
</dbReference>
<reference evidence="7 8" key="1">
    <citation type="submission" date="2016-10" db="EMBL/GenBank/DDBJ databases">
        <authorList>
            <person name="de Groot N.N."/>
        </authorList>
    </citation>
    <scope>NUCLEOTIDE SEQUENCE [LARGE SCALE GENOMIC DNA]</scope>
    <source>
        <strain evidence="7 8">DSM 15827</strain>
    </source>
</reference>
<dbReference type="EMBL" id="FOGF01000017">
    <property type="protein sequence ID" value="SER06370.1"/>
    <property type="molecule type" value="Genomic_DNA"/>
</dbReference>
<keyword evidence="3 5" id="KW-0346">Stress response</keyword>
<gene>
    <name evidence="5" type="primary">hrcA</name>
    <name evidence="7" type="ORF">SAMN05421767_11720</name>
</gene>
<sequence length="347" mass="39891">MLTDRQLLILRLIIQLYTETLEPVGSKKLMKAADLPYSSATIRNEMMKLEELGYLEKYHTSSGRVPSNKGYRFFLDYILPQEPAEILPQTKESIRSKLQNPMFEMQELFHMSADILATLTNYTCISVGPELSSSRLVGFRLVRLSSTQVMAILVTDKEYVENKVFSIPSQVSEDDLERIVKIMNEELVGLPLSKVIDRLKKDIPLLMKKYIESQILIVNAINEMVNHFEKDRLHVAGKRHLLNYIDSHSDVEQLKDVYRLMEDSDILHQLVTTNTNGIQIRLGSEMNNPLLEEFSLITACYDTPTNDKGVIALLGPVNMPYQKVISIVDSLRQELSLSMNQYYERQR</sequence>
<comment type="function">
    <text evidence="5">Negative regulator of class I heat shock genes (grpE-dnaK-dnaJ and groELS operons). Prevents heat-shock induction of these operons.</text>
</comment>
<dbReference type="OrthoDB" id="9783139at2"/>
<dbReference type="InterPro" id="IPR036390">
    <property type="entry name" value="WH_DNA-bd_sf"/>
</dbReference>
<dbReference type="GO" id="GO:0003677">
    <property type="term" value="F:DNA binding"/>
    <property type="evidence" value="ECO:0007669"/>
    <property type="project" value="InterPro"/>
</dbReference>
<dbReference type="InterPro" id="IPR023120">
    <property type="entry name" value="WHTH_transcript_rep_HrcA_IDD"/>
</dbReference>
<keyword evidence="4 5" id="KW-0804">Transcription</keyword>
<dbReference type="Gene3D" id="3.30.450.40">
    <property type="match status" value="1"/>
</dbReference>
<organism evidence="7 8">
    <name type="scientific">Granulicatella balaenopterae</name>
    <dbReference type="NCBI Taxonomy" id="137733"/>
    <lineage>
        <taxon>Bacteria</taxon>
        <taxon>Bacillati</taxon>
        <taxon>Bacillota</taxon>
        <taxon>Bacilli</taxon>
        <taxon>Lactobacillales</taxon>
        <taxon>Carnobacteriaceae</taxon>
        <taxon>Granulicatella</taxon>
    </lineage>
</organism>
<dbReference type="InterPro" id="IPR036388">
    <property type="entry name" value="WH-like_DNA-bd_sf"/>
</dbReference>
<dbReference type="InterPro" id="IPR029016">
    <property type="entry name" value="GAF-like_dom_sf"/>
</dbReference>
<name>A0A1H9L4S5_9LACT</name>
<evidence type="ECO:0000256" key="4">
    <source>
        <dbReference type="ARBA" id="ARBA00023163"/>
    </source>
</evidence>
<dbReference type="PANTHER" id="PTHR34824">
    <property type="entry name" value="HEAT-INDUCIBLE TRANSCRIPTION REPRESSOR HRCA"/>
    <property type="match status" value="1"/>
</dbReference>
<dbReference type="HAMAP" id="MF_00081">
    <property type="entry name" value="HrcA"/>
    <property type="match status" value="1"/>
</dbReference>
<evidence type="ECO:0000313" key="8">
    <source>
        <dbReference type="Proteomes" id="UP000198556"/>
    </source>
</evidence>
<evidence type="ECO:0000256" key="1">
    <source>
        <dbReference type="ARBA" id="ARBA00022491"/>
    </source>
</evidence>
<feature type="domain" description="Heat-inducible transcription repressor HrcA C-terminal" evidence="6">
    <location>
        <begin position="107"/>
        <end position="325"/>
    </location>
</feature>